<dbReference type="EnsemblPlants" id="EMT26807">
    <property type="protein sequence ID" value="EMT26807"/>
    <property type="gene ID" value="F775_11416"/>
</dbReference>
<evidence type="ECO:0000313" key="1">
    <source>
        <dbReference type="EnsemblPlants" id="EMT26807"/>
    </source>
</evidence>
<dbReference type="AlphaFoldDB" id="M8CHU3"/>
<protein>
    <recommendedName>
        <fullName evidence="2">DUF295 domain-containing protein</fullName>
    </recommendedName>
</protein>
<name>M8CHU3_AEGTA</name>
<organism evidence="1">
    <name type="scientific">Aegilops tauschii</name>
    <name type="common">Tausch's goatgrass</name>
    <name type="synonym">Aegilops squarrosa</name>
    <dbReference type="NCBI Taxonomy" id="37682"/>
    <lineage>
        <taxon>Eukaryota</taxon>
        <taxon>Viridiplantae</taxon>
        <taxon>Streptophyta</taxon>
        <taxon>Embryophyta</taxon>
        <taxon>Tracheophyta</taxon>
        <taxon>Spermatophyta</taxon>
        <taxon>Magnoliopsida</taxon>
        <taxon>Liliopsida</taxon>
        <taxon>Poales</taxon>
        <taxon>Poaceae</taxon>
        <taxon>BOP clade</taxon>
        <taxon>Pooideae</taxon>
        <taxon>Triticodae</taxon>
        <taxon>Triticeae</taxon>
        <taxon>Triticinae</taxon>
        <taxon>Aegilops</taxon>
    </lineage>
</organism>
<evidence type="ECO:0008006" key="2">
    <source>
        <dbReference type="Google" id="ProtNLM"/>
    </source>
</evidence>
<accession>M8CHU3</accession>
<reference evidence="1" key="1">
    <citation type="submission" date="2015-06" db="UniProtKB">
        <authorList>
            <consortium name="EnsemblPlants"/>
        </authorList>
    </citation>
    <scope>IDENTIFICATION</scope>
</reference>
<sequence>MTSTSASACGGSAQGNSSAVPWSTAWRAVASPHLPRSGVLPWLILHPSGGHKTERVYCPEESVALPPLHLPGEAVHRLAPLSPVGRIRGLNGNDRLMDIAFCNGELYGITRDSKRLIKYEFGVNHLEELDVNIRSLCMLNNYKNGQDEHVSFTAIGKNNFTVFELVHSHRRNDKIPNGVKVFLKSLNDDGYQVYYKKDESVMDGMKGIMSTGYYAMGGVHPPMWLFPKRCAED</sequence>
<proteinExistence type="predicted"/>